<evidence type="ECO:0000313" key="2">
    <source>
        <dbReference type="EMBL" id="RAV34019.1"/>
    </source>
</evidence>
<dbReference type="AlphaFoldDB" id="A0A364VBJ3"/>
<proteinExistence type="predicted"/>
<feature type="compositionally biased region" description="Polar residues" evidence="1">
    <location>
        <begin position="11"/>
        <end position="25"/>
    </location>
</feature>
<evidence type="ECO:0000313" key="3">
    <source>
        <dbReference type="Proteomes" id="UP000251047"/>
    </source>
</evidence>
<gene>
    <name evidence="2" type="ORF">CWC39_05490</name>
</gene>
<accession>A0A364VBJ3</accession>
<sequence length="279" mass="27968">MPTDEGAPSATKPTASAEPSPTVQGTSVPAQPPAPSSPTTPSGQENPALAAAVAKITGKMGGSAGIAVSDGNGATYGGELLDGPAWSTSKVPLSIAALNAGGPGASGLVTRAIRSSDNAAADQLWQQLGSGQQAATQVGQVLQGVGDNTVVNAQVTRPGFSAYGQTQWKVTDQARFAAHLPCIQGAQPVLENMGQVESDQAYGLGSLPEARFKGGWGPDESGAYLVRQFGLVHGAQGDIAVAIAAKAPSGSYADGQAMLTALARELQQTQLDSLPAAHC</sequence>
<comment type="caution">
    <text evidence="2">The sequence shown here is derived from an EMBL/GenBank/DDBJ whole genome shotgun (WGS) entry which is preliminary data.</text>
</comment>
<organism evidence="2 3">
    <name type="scientific">Corynebacterium heidelbergense</name>
    <dbReference type="NCBI Taxonomy" id="2055947"/>
    <lineage>
        <taxon>Bacteria</taxon>
        <taxon>Bacillati</taxon>
        <taxon>Actinomycetota</taxon>
        <taxon>Actinomycetes</taxon>
        <taxon>Mycobacteriales</taxon>
        <taxon>Corynebacteriaceae</taxon>
        <taxon>Corynebacterium</taxon>
    </lineage>
</organism>
<dbReference type="SUPFAM" id="SSF56601">
    <property type="entry name" value="beta-lactamase/transpeptidase-like"/>
    <property type="match status" value="1"/>
</dbReference>
<dbReference type="InterPro" id="IPR012338">
    <property type="entry name" value="Beta-lactam/transpept-like"/>
</dbReference>
<protein>
    <recommendedName>
        <fullName evidence="4">Serine hydrolase</fullName>
    </recommendedName>
</protein>
<dbReference type="EMBL" id="PHQP01000033">
    <property type="protein sequence ID" value="RAV34019.1"/>
    <property type="molecule type" value="Genomic_DNA"/>
</dbReference>
<name>A0A364VBJ3_9CORY</name>
<dbReference type="Gene3D" id="3.40.710.10">
    <property type="entry name" value="DD-peptidase/beta-lactamase superfamily"/>
    <property type="match status" value="1"/>
</dbReference>
<dbReference type="Proteomes" id="UP000251047">
    <property type="component" value="Unassembled WGS sequence"/>
</dbReference>
<feature type="region of interest" description="Disordered" evidence="1">
    <location>
        <begin position="1"/>
        <end position="46"/>
    </location>
</feature>
<reference evidence="2 3" key="1">
    <citation type="journal article" date="2018" name="Syst. Appl. Microbiol.">
        <title>Corynebacterium heidelbergense sp. nov., isolated from the preen glands of Egyptian geese (Alopochen aegyptiacus).</title>
        <authorList>
            <person name="Braun M.S."/>
            <person name="Wang E."/>
            <person name="Zimmermann S."/>
            <person name="Wink M."/>
        </authorList>
    </citation>
    <scope>NUCLEOTIDE SEQUENCE [LARGE SCALE GENOMIC DNA]</scope>
    <source>
        <strain evidence="2 3">DSM 104638</strain>
    </source>
</reference>
<evidence type="ECO:0008006" key="4">
    <source>
        <dbReference type="Google" id="ProtNLM"/>
    </source>
</evidence>
<dbReference type="OrthoDB" id="3729831at2"/>
<evidence type="ECO:0000256" key="1">
    <source>
        <dbReference type="SAM" id="MobiDB-lite"/>
    </source>
</evidence>